<dbReference type="Gene3D" id="3.80.10.10">
    <property type="entry name" value="Ribonuclease Inhibitor"/>
    <property type="match status" value="2"/>
</dbReference>
<comment type="caution">
    <text evidence="1">The sequence shown here is derived from an EMBL/GenBank/DDBJ whole genome shotgun (WGS) entry which is preliminary data.</text>
</comment>
<accession>A0A2A4YCD6</accession>
<name>A0A2A4YCD6_UNCAE</name>
<gene>
    <name evidence="1" type="ORF">COB11_07600</name>
</gene>
<evidence type="ECO:0000313" key="1">
    <source>
        <dbReference type="EMBL" id="PCI92351.1"/>
    </source>
</evidence>
<reference evidence="2" key="1">
    <citation type="submission" date="2017-08" db="EMBL/GenBank/DDBJ databases">
        <title>A dynamic microbial community with high functional redundancy inhabits the cold, oxic subseafloor aquifer.</title>
        <authorList>
            <person name="Tully B.J."/>
            <person name="Wheat C.G."/>
            <person name="Glazer B.T."/>
            <person name="Huber J.A."/>
        </authorList>
    </citation>
    <scope>NUCLEOTIDE SEQUENCE [LARGE SCALE GENOMIC DNA]</scope>
</reference>
<protein>
    <recommendedName>
        <fullName evidence="3">F-box domain-containing protein</fullName>
    </recommendedName>
</protein>
<organism evidence="1 2">
    <name type="scientific">Aerophobetes bacterium</name>
    <dbReference type="NCBI Taxonomy" id="2030807"/>
    <lineage>
        <taxon>Bacteria</taxon>
        <taxon>Candidatus Aerophobota</taxon>
    </lineage>
</organism>
<dbReference type="Proteomes" id="UP000217838">
    <property type="component" value="Unassembled WGS sequence"/>
</dbReference>
<evidence type="ECO:0000313" key="2">
    <source>
        <dbReference type="Proteomes" id="UP000217838"/>
    </source>
</evidence>
<dbReference type="PANTHER" id="PTHR13318">
    <property type="entry name" value="PARTNER OF PAIRED, ISOFORM B-RELATED"/>
    <property type="match status" value="1"/>
</dbReference>
<dbReference type="AlphaFoldDB" id="A0A2A4YCD6"/>
<dbReference type="SUPFAM" id="SSF52047">
    <property type="entry name" value="RNI-like"/>
    <property type="match status" value="1"/>
</dbReference>
<evidence type="ECO:0008006" key="3">
    <source>
        <dbReference type="Google" id="ProtNLM"/>
    </source>
</evidence>
<dbReference type="GO" id="GO:0031146">
    <property type="term" value="P:SCF-dependent proteasomal ubiquitin-dependent protein catabolic process"/>
    <property type="evidence" value="ECO:0007669"/>
    <property type="project" value="TreeGrafter"/>
</dbReference>
<proteinExistence type="predicted"/>
<dbReference type="EMBL" id="NVUU01000109">
    <property type="protein sequence ID" value="PCI92351.1"/>
    <property type="molecule type" value="Genomic_DNA"/>
</dbReference>
<dbReference type="InterPro" id="IPR032675">
    <property type="entry name" value="LRR_dom_sf"/>
</dbReference>
<dbReference type="GO" id="GO:0019005">
    <property type="term" value="C:SCF ubiquitin ligase complex"/>
    <property type="evidence" value="ECO:0007669"/>
    <property type="project" value="TreeGrafter"/>
</dbReference>
<dbReference type="PANTHER" id="PTHR13318:SF106">
    <property type="entry name" value="F-BOX_LRR-REPEAT PROTEIN 2"/>
    <property type="match status" value="1"/>
</dbReference>
<sequence>MTIVPALPSKQTEAAHSRIKCGSIVFRLPDFENSLSQLNTVTKVQLRHYLGRLDTCFSKSKRTKFSGKVIRQLGLGYRTRTPTISTKAIQEVVERCLKTEIDDLKFDTQISVYESIYVNETGHKDPDIKNSYYLQAQVVKRMGEPLRHFSRVAFIIYEHTNALFFGWQKDYIPREVVSRIIGYLSPVDVVQLCIAQGYPVPETRARVFDPYRYAKGINMIERATLAKAYRRLFPKGTQAGTLFIPALTASISHITDLQLPGTTQELANVSGALTGDHRKHIKKIFFDTSDTEEFRPNTGAVLSLLQDLPALEELTLNVTHCDDTVLQALANLPKLRALTLKYNLKGQFGPTPDGIELHIPKMTNLTTLTLRNFPTVTGEHIRVMMRDCTKLTYLEIISGGHQKHPIHLLVSDLTLQNMQNETNITLKTVLIDGYAFNPNSLLQIFAKSTALKHVSFEACKLYTQPKNLPHMPKLCSFNASDIILSGREAFNIFALTNVARNLAKIDLSYPRAGNFIRNLNFNDVWPIKSVTELNLANQCLHADKFFKLLALFPSLQTLNCSQNSFLKNSLAEGRLEKIDRFEVSFDVFQDRRFTHGLSSLNLQNCGLTITKSFLQSIHDTFPAITKLQLGMNILDYHAFDRDEQDPVHDLVEHLGIQSSGWFDDKRLRKLFKVNPNLKVLHVANAKITGTGFNISKKSPQPYYSLEKLNLSANPVTEDGIHIIMRNCPNLKVIHLTASHLAFNRAAFKEICRVYPKVKFIC</sequence>